<dbReference type="Proteomes" id="UP000753256">
    <property type="component" value="Unassembled WGS sequence"/>
</dbReference>
<dbReference type="InterPro" id="IPR036782">
    <property type="entry name" value="NE0471-like_N"/>
</dbReference>
<dbReference type="Pfam" id="PF10387">
    <property type="entry name" value="DUF2442"/>
    <property type="match status" value="1"/>
</dbReference>
<dbReference type="Gene3D" id="3.30.2020.10">
    <property type="entry name" value="NE0471-like N-terminal domain"/>
    <property type="match status" value="1"/>
</dbReference>
<dbReference type="RefSeq" id="WP_273189065.1">
    <property type="nucleotide sequence ID" value="NZ_DYUZ01000009.1"/>
</dbReference>
<organism evidence="1 2">
    <name type="scientific">Enorma phocaeensis</name>
    <dbReference type="NCBI Taxonomy" id="1871019"/>
    <lineage>
        <taxon>Bacteria</taxon>
        <taxon>Bacillati</taxon>
        <taxon>Actinomycetota</taxon>
        <taxon>Coriobacteriia</taxon>
        <taxon>Coriobacteriales</taxon>
        <taxon>Coriobacteriaceae</taxon>
        <taxon>Enorma</taxon>
    </lineage>
</organism>
<gene>
    <name evidence="1" type="ORF">K8V70_02580</name>
</gene>
<dbReference type="EMBL" id="DYUZ01000009">
    <property type="protein sequence ID" value="HJG36737.1"/>
    <property type="molecule type" value="Genomic_DNA"/>
</dbReference>
<dbReference type="InterPro" id="IPR018841">
    <property type="entry name" value="DUF2442"/>
</dbReference>
<reference evidence="1" key="1">
    <citation type="journal article" date="2021" name="PeerJ">
        <title>Extensive microbial diversity within the chicken gut microbiome revealed by metagenomics and culture.</title>
        <authorList>
            <person name="Gilroy R."/>
            <person name="Ravi A."/>
            <person name="Getino M."/>
            <person name="Pursley I."/>
            <person name="Horton D.L."/>
            <person name="Alikhan N.F."/>
            <person name="Baker D."/>
            <person name="Gharbi K."/>
            <person name="Hall N."/>
            <person name="Watson M."/>
            <person name="Adriaenssens E.M."/>
            <person name="Foster-Nyarko E."/>
            <person name="Jarju S."/>
            <person name="Secka A."/>
            <person name="Antonio M."/>
            <person name="Oren A."/>
            <person name="Chaudhuri R.R."/>
            <person name="La Ragione R."/>
            <person name="Hildebrand F."/>
            <person name="Pallen M.J."/>
        </authorList>
    </citation>
    <scope>NUCLEOTIDE SEQUENCE</scope>
    <source>
        <strain evidence="1">ChiHjej13B12-9602</strain>
    </source>
</reference>
<dbReference type="AlphaFoldDB" id="A0A921LSZ3"/>
<sequence length="99" mass="10852">MEEYVPCVVQAVAGDDYTVFAYFTDGTVRLADVKPLIERGGVFSQLADADVFRECLTVLNDAVAWDVSGTRDAATCIDLDPWKMYEESPVVEDPLDAVA</sequence>
<evidence type="ECO:0000313" key="2">
    <source>
        <dbReference type="Proteomes" id="UP000753256"/>
    </source>
</evidence>
<reference evidence="1" key="2">
    <citation type="submission" date="2021-09" db="EMBL/GenBank/DDBJ databases">
        <authorList>
            <person name="Gilroy R."/>
        </authorList>
    </citation>
    <scope>NUCLEOTIDE SEQUENCE</scope>
    <source>
        <strain evidence="1">ChiHjej13B12-9602</strain>
    </source>
</reference>
<name>A0A921LSZ3_9ACTN</name>
<accession>A0A921LSZ3</accession>
<dbReference type="SUPFAM" id="SSF143880">
    <property type="entry name" value="NE0471 N-terminal domain-like"/>
    <property type="match status" value="1"/>
</dbReference>
<protein>
    <submittedName>
        <fullName evidence="1">DUF2442 domain-containing protein</fullName>
    </submittedName>
</protein>
<comment type="caution">
    <text evidence="1">The sequence shown here is derived from an EMBL/GenBank/DDBJ whole genome shotgun (WGS) entry which is preliminary data.</text>
</comment>
<evidence type="ECO:0000313" key="1">
    <source>
        <dbReference type="EMBL" id="HJG36737.1"/>
    </source>
</evidence>
<proteinExistence type="predicted"/>